<accession>A0A166V6K8</accession>
<dbReference type="EMBL" id="AZGY01000001">
    <property type="protein sequence ID" value="OAA33323.1"/>
    <property type="molecule type" value="Genomic_DNA"/>
</dbReference>
<feature type="region of interest" description="Disordered" evidence="1">
    <location>
        <begin position="66"/>
        <end position="89"/>
    </location>
</feature>
<name>A0A166V6K8_9HYPO</name>
<evidence type="ECO:0000313" key="3">
    <source>
        <dbReference type="Proteomes" id="UP000078544"/>
    </source>
</evidence>
<reference evidence="2 3" key="1">
    <citation type="journal article" date="2016" name="Genome Biol. Evol.">
        <title>Divergent and convergent evolution of fungal pathogenicity.</title>
        <authorList>
            <person name="Shang Y."/>
            <person name="Xiao G."/>
            <person name="Zheng P."/>
            <person name="Cen K."/>
            <person name="Zhan S."/>
            <person name="Wang C."/>
        </authorList>
    </citation>
    <scope>NUCLEOTIDE SEQUENCE [LARGE SCALE GENOMIC DNA]</scope>
    <source>
        <strain evidence="2 3">RCEF 2490</strain>
    </source>
</reference>
<dbReference type="AlphaFoldDB" id="A0A166V6K8"/>
<comment type="caution">
    <text evidence="2">The sequence shown here is derived from an EMBL/GenBank/DDBJ whole genome shotgun (WGS) entry which is preliminary data.</text>
</comment>
<keyword evidence="3" id="KW-1185">Reference proteome</keyword>
<evidence type="ECO:0000256" key="1">
    <source>
        <dbReference type="SAM" id="MobiDB-lite"/>
    </source>
</evidence>
<dbReference type="Proteomes" id="UP000078544">
    <property type="component" value="Unassembled WGS sequence"/>
</dbReference>
<gene>
    <name evidence="2" type="ORF">AAL_00788</name>
</gene>
<organism evidence="2 3">
    <name type="scientific">Moelleriella libera RCEF 2490</name>
    <dbReference type="NCBI Taxonomy" id="1081109"/>
    <lineage>
        <taxon>Eukaryota</taxon>
        <taxon>Fungi</taxon>
        <taxon>Dikarya</taxon>
        <taxon>Ascomycota</taxon>
        <taxon>Pezizomycotina</taxon>
        <taxon>Sordariomycetes</taxon>
        <taxon>Hypocreomycetidae</taxon>
        <taxon>Hypocreales</taxon>
        <taxon>Clavicipitaceae</taxon>
        <taxon>Moelleriella</taxon>
    </lineage>
</organism>
<protein>
    <submittedName>
        <fullName evidence="2">Uncharacterized protein</fullName>
    </submittedName>
</protein>
<dbReference type="OrthoDB" id="4957985at2759"/>
<proteinExistence type="predicted"/>
<evidence type="ECO:0000313" key="2">
    <source>
        <dbReference type="EMBL" id="OAA33323.1"/>
    </source>
</evidence>
<sequence length="224" mass="25641">MAIQNKRQGHYFDFVVSVASLKEDDSDLLRDFTSLRLRTSQEQLSDSSCSDYSCDERSIDSSLYSSAAGKNDSAMDQPSPSNPPTEPLVHHETDLSFLCLGDDTLQDLSQLDEYHLGLLQTAGSNPKSYKPSFRRNGVILQQNEPLKCPAPDVQKIRPAPRSKPKPRNLVLSQHRHIPHKDYQRESFWLYEEETVTPRVTLTRYDLRSDEKEIYGWKHGTTSKR</sequence>